<name>A0A1G2LS52_9BACT</name>
<evidence type="ECO:0000313" key="1">
    <source>
        <dbReference type="EMBL" id="OHA14478.1"/>
    </source>
</evidence>
<accession>A0A1G2LS52</accession>
<gene>
    <name evidence="1" type="ORF">A3G49_06550</name>
</gene>
<comment type="caution">
    <text evidence="1">The sequence shown here is derived from an EMBL/GenBank/DDBJ whole genome shotgun (WGS) entry which is preliminary data.</text>
</comment>
<protein>
    <submittedName>
        <fullName evidence="1">Uncharacterized protein</fullName>
    </submittedName>
</protein>
<reference evidence="1 2" key="1">
    <citation type="journal article" date="2016" name="Nat. Commun.">
        <title>Thousands of microbial genomes shed light on interconnected biogeochemical processes in an aquifer system.</title>
        <authorList>
            <person name="Anantharaman K."/>
            <person name="Brown C.T."/>
            <person name="Hug L.A."/>
            <person name="Sharon I."/>
            <person name="Castelle C.J."/>
            <person name="Probst A.J."/>
            <person name="Thomas B.C."/>
            <person name="Singh A."/>
            <person name="Wilkins M.J."/>
            <person name="Karaoz U."/>
            <person name="Brodie E.L."/>
            <person name="Williams K.H."/>
            <person name="Hubbard S.S."/>
            <person name="Banfield J.F."/>
        </authorList>
    </citation>
    <scope>NUCLEOTIDE SEQUENCE [LARGE SCALE GENOMIC DNA]</scope>
</reference>
<dbReference type="EMBL" id="MHQY01000007">
    <property type="protein sequence ID" value="OHA14478.1"/>
    <property type="molecule type" value="Genomic_DNA"/>
</dbReference>
<sequence>MIKEALKLEHIAIVIITGVTNGYYPHWKLNTGFRRNEISDISLQHIAQSVAKGITQGEVIEEIKNKETLTGWWKLKIQDE</sequence>
<dbReference type="Proteomes" id="UP000177171">
    <property type="component" value="Unassembled WGS sequence"/>
</dbReference>
<evidence type="ECO:0000313" key="2">
    <source>
        <dbReference type="Proteomes" id="UP000177171"/>
    </source>
</evidence>
<proteinExistence type="predicted"/>
<dbReference type="AlphaFoldDB" id="A0A1G2LS52"/>
<organism evidence="1 2">
    <name type="scientific">Candidatus Sungbacteria bacterium RIFCSPLOWO2_12_FULL_41_11</name>
    <dbReference type="NCBI Taxonomy" id="1802286"/>
    <lineage>
        <taxon>Bacteria</taxon>
        <taxon>Candidatus Sungiibacteriota</taxon>
    </lineage>
</organism>